<accession>A0ABS9CMB4</accession>
<sequence length="282" mass="32068">MSIGDWFKKKFGKQTCAFCGKEVGMLQRDKIKNDEFICHDCRRGCSQYLQVYRYTKDELLGHMEYMKRQGKLVESLSTLKGYRLPSASRQGIIFYDEVGMFRVYNSDKDSKYPKELFRYDQVAKYELYRIETEPAEKGKEKEFKEGGVKITLVGEQMNPNQIPNGLRAHPYVSGEITIRLDEKDVTRYAENIIRHFDHIFGVNDDTKGMFQFGPSTQQKREGEALKAVGSMFGAAIKAAKNGEIPEDAAAKVADAMNKVDDAATSGLAQYSRLADEAEARIE</sequence>
<evidence type="ECO:0000313" key="2">
    <source>
        <dbReference type="EMBL" id="MCF2652280.1"/>
    </source>
</evidence>
<name>A0ABS9CMB4_9FIRM</name>
<evidence type="ECO:0000313" key="3">
    <source>
        <dbReference type="Proteomes" id="UP001299220"/>
    </source>
</evidence>
<dbReference type="Pfam" id="PF14471">
    <property type="entry name" value="DUF4428"/>
    <property type="match status" value="1"/>
</dbReference>
<organism evidence="2 3">
    <name type="scientific">Anaeromassilibacillus senegalensis</name>
    <dbReference type="NCBI Taxonomy" id="1673717"/>
    <lineage>
        <taxon>Bacteria</taxon>
        <taxon>Bacillati</taxon>
        <taxon>Bacillota</taxon>
        <taxon>Clostridia</taxon>
        <taxon>Eubacteriales</taxon>
        <taxon>Acutalibacteraceae</taxon>
        <taxon>Anaeromassilibacillus</taxon>
    </lineage>
</organism>
<gene>
    <name evidence="2" type="ORF">JQM67_06675</name>
</gene>
<dbReference type="RefSeq" id="WP_235323341.1">
    <property type="nucleotide sequence ID" value="NZ_JAFBIT010000002.1"/>
</dbReference>
<proteinExistence type="predicted"/>
<feature type="domain" description="DUF4428" evidence="1">
    <location>
        <begin position="15"/>
        <end position="49"/>
    </location>
</feature>
<comment type="caution">
    <text evidence="2">The sequence shown here is derived from an EMBL/GenBank/DDBJ whole genome shotgun (WGS) entry which is preliminary data.</text>
</comment>
<evidence type="ECO:0000259" key="1">
    <source>
        <dbReference type="Pfam" id="PF14471"/>
    </source>
</evidence>
<dbReference type="InterPro" id="IPR027872">
    <property type="entry name" value="DUF4428"/>
</dbReference>
<dbReference type="Proteomes" id="UP001299220">
    <property type="component" value="Unassembled WGS sequence"/>
</dbReference>
<reference evidence="2 3" key="1">
    <citation type="submission" date="2020-12" db="EMBL/GenBank/DDBJ databases">
        <title>Whole genome sequences of gut porcine anaerobes.</title>
        <authorList>
            <person name="Kubasova T."/>
            <person name="Jahodarova E."/>
            <person name="Rychlik I."/>
        </authorList>
    </citation>
    <scope>NUCLEOTIDE SEQUENCE [LARGE SCALE GENOMIC DNA]</scope>
    <source>
        <strain evidence="2 3">An867</strain>
    </source>
</reference>
<keyword evidence="3" id="KW-1185">Reference proteome</keyword>
<protein>
    <recommendedName>
        <fullName evidence="1">DUF4428 domain-containing protein</fullName>
    </recommendedName>
</protein>
<dbReference type="EMBL" id="JAFBIT010000002">
    <property type="protein sequence ID" value="MCF2652280.1"/>
    <property type="molecule type" value="Genomic_DNA"/>
</dbReference>